<dbReference type="PANTHER" id="PTHR15336">
    <property type="entry name" value="UBIQUINOL-CYTOCHROME C REDUCTASE COMPLEX 7.8 KDA PROTEIN"/>
    <property type="match status" value="1"/>
</dbReference>
<evidence type="ECO:0000256" key="11">
    <source>
        <dbReference type="ARBA" id="ARBA00076110"/>
    </source>
</evidence>
<keyword evidence="9" id="KW-1015">Disulfide bond</keyword>
<organism evidence="13 14">
    <name type="scientific">Pycnococcus provasolii</name>
    <dbReference type="NCBI Taxonomy" id="41880"/>
    <lineage>
        <taxon>Eukaryota</taxon>
        <taxon>Viridiplantae</taxon>
        <taxon>Chlorophyta</taxon>
        <taxon>Pseudoscourfieldiophyceae</taxon>
        <taxon>Pseudoscourfieldiales</taxon>
        <taxon>Pycnococcaceae</taxon>
        <taxon>Pycnococcus</taxon>
    </lineage>
</organism>
<evidence type="ECO:0000256" key="7">
    <source>
        <dbReference type="ARBA" id="ARBA00023128"/>
    </source>
</evidence>
<dbReference type="Proteomes" id="UP000660262">
    <property type="component" value="Unassembled WGS sequence"/>
</dbReference>
<dbReference type="InterPro" id="IPR023184">
    <property type="entry name" value="Ubol_cytC_Rdtase_hinge_dom"/>
</dbReference>
<keyword evidence="6" id="KW-0249">Electron transport</keyword>
<proteinExistence type="inferred from homology"/>
<evidence type="ECO:0000313" key="13">
    <source>
        <dbReference type="EMBL" id="GHP02707.1"/>
    </source>
</evidence>
<sequence length="84" mass="9354">MYVAAHGALRASVCLADEEDPVDTKPELEEQCKPKCAKFLVDYEACVDRIKSDTTGEAHCTGQYFDYWSCVDTCVAPKLFGKLQ</sequence>
<dbReference type="FunFam" id="1.10.287.20:FF:000001">
    <property type="entry name" value="Cytochrome b-c1 complex subunit 6"/>
    <property type="match status" value="1"/>
</dbReference>
<evidence type="ECO:0000256" key="9">
    <source>
        <dbReference type="ARBA" id="ARBA00023157"/>
    </source>
</evidence>
<comment type="subcellular location">
    <subcellularLocation>
        <location evidence="1">Mitochondrion inner membrane</location>
        <topology evidence="1">Peripheral membrane protein</topology>
        <orientation evidence="1">Intermembrane side</orientation>
    </subcellularLocation>
</comment>
<reference evidence="13" key="1">
    <citation type="submission" date="2020-10" db="EMBL/GenBank/DDBJ databases">
        <title>Unveiling of a novel bifunctional photoreceptor, Dualchrome1, isolated from a cosmopolitan green alga.</title>
        <authorList>
            <person name="Suzuki S."/>
            <person name="Kawachi M."/>
        </authorList>
    </citation>
    <scope>NUCLEOTIDE SEQUENCE</scope>
    <source>
        <strain evidence="13">NIES 2893</strain>
    </source>
</reference>
<evidence type="ECO:0000256" key="10">
    <source>
        <dbReference type="ARBA" id="ARBA00044364"/>
    </source>
</evidence>
<comment type="similarity">
    <text evidence="2">Belongs to the UQCRH/QCR6 family.</text>
</comment>
<evidence type="ECO:0000256" key="1">
    <source>
        <dbReference type="ARBA" id="ARBA00004137"/>
    </source>
</evidence>
<evidence type="ECO:0000256" key="8">
    <source>
        <dbReference type="ARBA" id="ARBA00023136"/>
    </source>
</evidence>
<evidence type="ECO:0000256" key="6">
    <source>
        <dbReference type="ARBA" id="ARBA00022982"/>
    </source>
</evidence>
<dbReference type="Pfam" id="PF02320">
    <property type="entry name" value="UCR_hinge"/>
    <property type="match status" value="1"/>
</dbReference>
<keyword evidence="3" id="KW-0813">Transport</keyword>
<keyword evidence="4" id="KW-0679">Respiratory chain</keyword>
<dbReference type="InterPro" id="IPR003422">
    <property type="entry name" value="Cyt_b-c1_6"/>
</dbReference>
<accession>A0A830HC88</accession>
<keyword evidence="14" id="KW-1185">Reference proteome</keyword>
<evidence type="ECO:0000256" key="4">
    <source>
        <dbReference type="ARBA" id="ARBA00022660"/>
    </source>
</evidence>
<dbReference type="Gene3D" id="1.10.287.20">
    <property type="entry name" value="Ubiquinol-cytochrome C reductase hinge domain"/>
    <property type="match status" value="1"/>
</dbReference>
<gene>
    <name evidence="13" type="ORF">PPROV_000146200</name>
</gene>
<evidence type="ECO:0000259" key="12">
    <source>
        <dbReference type="Pfam" id="PF02320"/>
    </source>
</evidence>
<protein>
    <recommendedName>
        <fullName evidence="11">Complex III subunit VI</fullName>
    </recommendedName>
    <alternativeName>
        <fullName evidence="10">Mitochondrial hinge protein</fullName>
    </alternativeName>
</protein>
<dbReference type="EMBL" id="BNJQ01000004">
    <property type="protein sequence ID" value="GHP02707.1"/>
    <property type="molecule type" value="Genomic_DNA"/>
</dbReference>
<evidence type="ECO:0000256" key="3">
    <source>
        <dbReference type="ARBA" id="ARBA00022448"/>
    </source>
</evidence>
<evidence type="ECO:0000313" key="14">
    <source>
        <dbReference type="Proteomes" id="UP000660262"/>
    </source>
</evidence>
<keyword evidence="7" id="KW-0496">Mitochondrion</keyword>
<comment type="caution">
    <text evidence="13">The sequence shown here is derived from an EMBL/GenBank/DDBJ whole genome shotgun (WGS) entry which is preliminary data.</text>
</comment>
<dbReference type="SUPFAM" id="SSF81531">
    <property type="entry name" value="Non-heme 11 kDa protein of cytochrome bc1 complex (Ubiquinol-cytochrome c reductase)"/>
    <property type="match status" value="1"/>
</dbReference>
<keyword evidence="5" id="KW-0999">Mitochondrion inner membrane</keyword>
<keyword evidence="8" id="KW-0472">Membrane</keyword>
<feature type="domain" description="Ubiquinol-cytochrome C reductase hinge" evidence="12">
    <location>
        <begin position="23"/>
        <end position="83"/>
    </location>
</feature>
<name>A0A830HC88_9CHLO</name>
<dbReference type="AlphaFoldDB" id="A0A830HC88"/>
<evidence type="ECO:0000256" key="5">
    <source>
        <dbReference type="ARBA" id="ARBA00022792"/>
    </source>
</evidence>
<dbReference type="GO" id="GO:0006122">
    <property type="term" value="P:mitochondrial electron transport, ubiquinol to cytochrome c"/>
    <property type="evidence" value="ECO:0007669"/>
    <property type="project" value="InterPro"/>
</dbReference>
<dbReference type="OrthoDB" id="405848at2759"/>
<dbReference type="InterPro" id="IPR036811">
    <property type="entry name" value="Ubol_cytC_Rdtase_hinge_dom_sf"/>
</dbReference>
<dbReference type="PANTHER" id="PTHR15336:SF0">
    <property type="entry name" value="CYTOCHROME B-C1 COMPLEX SUBUNIT 6, MITOCHONDRIAL"/>
    <property type="match status" value="1"/>
</dbReference>
<evidence type="ECO:0000256" key="2">
    <source>
        <dbReference type="ARBA" id="ARBA00006498"/>
    </source>
</evidence>
<dbReference type="GO" id="GO:0005743">
    <property type="term" value="C:mitochondrial inner membrane"/>
    <property type="evidence" value="ECO:0007669"/>
    <property type="project" value="UniProtKB-SubCell"/>
</dbReference>